<organism evidence="4 6">
    <name type="scientific">Caenorhabditis briggsae</name>
    <dbReference type="NCBI Taxonomy" id="6238"/>
    <lineage>
        <taxon>Eukaryota</taxon>
        <taxon>Metazoa</taxon>
        <taxon>Ecdysozoa</taxon>
        <taxon>Nematoda</taxon>
        <taxon>Chromadorea</taxon>
        <taxon>Rhabditida</taxon>
        <taxon>Rhabditina</taxon>
        <taxon>Rhabditomorpha</taxon>
        <taxon>Rhabditoidea</taxon>
        <taxon>Rhabditidae</taxon>
        <taxon>Peloderinae</taxon>
        <taxon>Caenorhabditis</taxon>
    </lineage>
</organism>
<dbReference type="SUPFAM" id="SSF56784">
    <property type="entry name" value="HAD-like"/>
    <property type="match status" value="1"/>
</dbReference>
<dbReference type="InterPro" id="IPR011945">
    <property type="entry name" value="HAD-SF_ppase_IA/epoxid_hydro_N"/>
</dbReference>
<evidence type="ECO:0000256" key="1">
    <source>
        <dbReference type="ARBA" id="ARBA00022990"/>
    </source>
</evidence>
<dbReference type="SFLD" id="SFLDG01129">
    <property type="entry name" value="C1.5:_HAD__Beta-PGM__Phosphata"/>
    <property type="match status" value="1"/>
</dbReference>
<gene>
    <name evidence="3" type="ORF">L3Y34_008458</name>
    <name evidence="4" type="ORF">L5515_008304</name>
</gene>
<keyword evidence="1" id="KW-0007">Acetylation</keyword>
<dbReference type="NCBIfam" id="TIGR02247">
    <property type="entry name" value="HAD-1A3-hyp"/>
    <property type="match status" value="1"/>
</dbReference>
<dbReference type="Proteomes" id="UP000827892">
    <property type="component" value="Chromosome V"/>
</dbReference>
<dbReference type="Gene3D" id="1.10.150.240">
    <property type="entry name" value="Putative phosphatase, domain 2"/>
    <property type="match status" value="1"/>
</dbReference>
<evidence type="ECO:0000256" key="2">
    <source>
        <dbReference type="SAM" id="MobiDB-lite"/>
    </source>
</evidence>
<evidence type="ECO:0000313" key="3">
    <source>
        <dbReference type="EMBL" id="ULT90091.1"/>
    </source>
</evidence>
<dbReference type="InterPro" id="IPR023214">
    <property type="entry name" value="HAD_sf"/>
</dbReference>
<proteinExistence type="predicted"/>
<dbReference type="Gene3D" id="3.40.50.1000">
    <property type="entry name" value="HAD superfamily/HAD-like"/>
    <property type="match status" value="1"/>
</dbReference>
<protein>
    <submittedName>
        <fullName evidence="4">Uncharacterized protein</fullName>
    </submittedName>
</protein>
<evidence type="ECO:0000313" key="4">
    <source>
        <dbReference type="EMBL" id="UMM35887.1"/>
    </source>
</evidence>
<dbReference type="InterPro" id="IPR036412">
    <property type="entry name" value="HAD-like_sf"/>
</dbReference>
<dbReference type="PRINTS" id="PR00413">
    <property type="entry name" value="HADHALOGNASE"/>
</dbReference>
<sequence length="247" mass="28497">MDPHRIMSTSTAPSSASSDADSLNHDENPIKAVIFDYGEVMWMQSRNVHVYRKIEEDNQLFDNSLIPTLVSKELSAILPKGFQEDLLTGIYTAKDFDRLFLSAYNRKFGSRVEKLKFFSATEYDHEAVYEEAVLTACRKLRERGVKTILMLDTYHVDEKRNGRRIPNMEKYFDFVIESCKEGVKKPDPRFYQIALDCADVQPEEVIYVDDSKINCESAAVLGIRYIQVFNSMDMLEDLQEILGFDLD</sequence>
<dbReference type="PANTHER" id="PTHR47829:SF1">
    <property type="entry name" value="HAD FAMILY PHOSPHATASE"/>
    <property type="match status" value="1"/>
</dbReference>
<feature type="compositionally biased region" description="Low complexity" evidence="2">
    <location>
        <begin position="8"/>
        <end position="21"/>
    </location>
</feature>
<dbReference type="InterPro" id="IPR006439">
    <property type="entry name" value="HAD-SF_hydro_IA"/>
</dbReference>
<dbReference type="EMBL" id="CP092624">
    <property type="protein sequence ID" value="UMM35887.1"/>
    <property type="molecule type" value="Genomic_DNA"/>
</dbReference>
<reference evidence="4 6" key="2">
    <citation type="submission" date="2022-04" db="EMBL/GenBank/DDBJ databases">
        <title>Chromosome-level reference genomes for two strains of Caenorhabditis briggsae: an improved platform for comparative genomics.</title>
        <authorList>
            <person name="Stevens L."/>
            <person name="Andersen E."/>
        </authorList>
    </citation>
    <scope>NUCLEOTIDE SEQUENCE [LARGE SCALE GENOMIC DNA]</scope>
    <source>
        <strain evidence="4">VX34</strain>
        <tissue evidence="4">Whole-organism</tissue>
    </source>
</reference>
<dbReference type="CDD" id="cd02603">
    <property type="entry name" value="HAD_sEH-N_like"/>
    <property type="match status" value="1"/>
</dbReference>
<dbReference type="Pfam" id="PF00702">
    <property type="entry name" value="Hydrolase"/>
    <property type="match status" value="1"/>
</dbReference>
<dbReference type="Proteomes" id="UP000829354">
    <property type="component" value="Chromosome V"/>
</dbReference>
<evidence type="ECO:0000313" key="6">
    <source>
        <dbReference type="Proteomes" id="UP000829354"/>
    </source>
</evidence>
<evidence type="ECO:0000313" key="5">
    <source>
        <dbReference type="Proteomes" id="UP000827892"/>
    </source>
</evidence>
<dbReference type="AlphaFoldDB" id="A0AAE9F9Q0"/>
<feature type="region of interest" description="Disordered" evidence="2">
    <location>
        <begin position="1"/>
        <end position="24"/>
    </location>
</feature>
<reference evidence="3 5" key="1">
    <citation type="submission" date="2022-02" db="EMBL/GenBank/DDBJ databases">
        <title>Chromosome-level reference genomes for two strains of Caenorhabditis briggsae: an improved platform for comparative genomics.</title>
        <authorList>
            <person name="Stevens L."/>
            <person name="Andersen E.C."/>
        </authorList>
    </citation>
    <scope>NUCLEOTIDE SEQUENCE [LARGE SCALE GENOMIC DNA]</scope>
    <source>
        <strain evidence="3">QX1410_ONT</strain>
        <tissue evidence="3">Whole-organism</tissue>
    </source>
</reference>
<dbReference type="InterPro" id="IPR052898">
    <property type="entry name" value="ACAD10-like"/>
</dbReference>
<dbReference type="EMBL" id="CP090895">
    <property type="protein sequence ID" value="ULT90091.1"/>
    <property type="molecule type" value="Genomic_DNA"/>
</dbReference>
<dbReference type="NCBIfam" id="TIGR01509">
    <property type="entry name" value="HAD-SF-IA-v3"/>
    <property type="match status" value="1"/>
</dbReference>
<dbReference type="PANTHER" id="PTHR47829">
    <property type="entry name" value="HYDROLASE, PUTATIVE (AFU_ORTHOLOGUE AFUA_1G12880)-RELATED"/>
    <property type="match status" value="1"/>
</dbReference>
<name>A0AAE9F9Q0_CAEBR</name>
<accession>A0AAE9F9Q0</accession>
<dbReference type="InterPro" id="IPR023198">
    <property type="entry name" value="PGP-like_dom2"/>
</dbReference>
<dbReference type="SFLD" id="SFLDS00003">
    <property type="entry name" value="Haloacid_Dehalogenase"/>
    <property type="match status" value="1"/>
</dbReference>
<keyword evidence="6" id="KW-1185">Reference proteome</keyword>